<proteinExistence type="predicted"/>
<organism evidence="1 2">
    <name type="scientific">Pseudodesulfovibrio nedwellii</name>
    <dbReference type="NCBI Taxonomy" id="2973072"/>
    <lineage>
        <taxon>Bacteria</taxon>
        <taxon>Pseudomonadati</taxon>
        <taxon>Thermodesulfobacteriota</taxon>
        <taxon>Desulfovibrionia</taxon>
        <taxon>Desulfovibrionales</taxon>
        <taxon>Desulfovibrionaceae</taxon>
    </lineage>
</organism>
<dbReference type="RefSeq" id="WP_281761399.1">
    <property type="nucleotide sequence ID" value="NZ_AP026709.1"/>
</dbReference>
<dbReference type="EMBL" id="AP026709">
    <property type="protein sequence ID" value="BDQ38913.1"/>
    <property type="molecule type" value="Genomic_DNA"/>
</dbReference>
<gene>
    <name evidence="1" type="ORF">SYK_32730</name>
</gene>
<dbReference type="Proteomes" id="UP001317742">
    <property type="component" value="Chromosome"/>
</dbReference>
<evidence type="ECO:0000313" key="1">
    <source>
        <dbReference type="EMBL" id="BDQ38913.1"/>
    </source>
</evidence>
<reference evidence="1 2" key="1">
    <citation type="submission" date="2022-08" db="EMBL/GenBank/DDBJ databases">
        <title>Genome Sequence of the sulphate-reducing bacterium, Pseudodesulfovibrio sp. SYK.</title>
        <authorList>
            <person name="Kondo R."/>
            <person name="Kataoka T."/>
        </authorList>
    </citation>
    <scope>NUCLEOTIDE SEQUENCE [LARGE SCALE GENOMIC DNA]</scope>
    <source>
        <strain evidence="1 2">SYK</strain>
    </source>
</reference>
<sequence length="516" mass="57920">MTLSPTSGKERPDKGQRLTAYQSRLRALKERSALREILEREMLLEIIALNSSAISEYPMLTAQQNSVVELLCGRIGHPGYEFIHTHIADFIVMLAHFEKAAIAGDAARAAELQRLLLNIEAVLLKCVQGIVYGLALITDNFEEIVLRYFGQQALKEYSSLIEKHELDASFWIAFVEQFIASRVAEAHKEILEGDKYEISKERTFLVIRFLFDDILSKLNPTDQIIEKTRIQTSYVASREQPEEQQRAKLIQAMLAKGLSGLSQFKQLTAGELLQAARIACIDPVSKDFVTQYQKRIAEARAQKENPGEAVRRDPEEVKLEQAQFKFLLDQLLGLGVGAAIAVGMTGEYLFKALEAFVPGQIKGIQPLKKDFSIPVLEKLLFFLLESHTIHLLKERGRDEGGKIQVRSGRARRVSAQTVDGLAGMSKIRKKKLFGNDVTREDTLLFKPKTAKQMVDSMSMLSLEPELQQALTGLWKQAVFRVDIMVLINLELVARTTTNTSAKLAEILTKYGVSKTA</sequence>
<protein>
    <submittedName>
        <fullName evidence="1">Uncharacterized protein</fullName>
    </submittedName>
</protein>
<evidence type="ECO:0000313" key="2">
    <source>
        <dbReference type="Proteomes" id="UP001317742"/>
    </source>
</evidence>
<accession>A0ABN6S9N0</accession>
<keyword evidence="2" id="KW-1185">Reference proteome</keyword>
<name>A0ABN6S9N0_9BACT</name>